<dbReference type="RefSeq" id="WP_249298495.1">
    <property type="nucleotide sequence ID" value="NZ_JACRSX010000022.1"/>
</dbReference>
<dbReference type="InterPro" id="IPR011110">
    <property type="entry name" value="Reg_prop"/>
</dbReference>
<keyword evidence="5" id="KW-1185">Reference proteome</keyword>
<dbReference type="Pfam" id="PF13487">
    <property type="entry name" value="HD_5"/>
    <property type="match status" value="1"/>
</dbReference>
<dbReference type="InterPro" id="IPR037522">
    <property type="entry name" value="HD_GYP_dom"/>
</dbReference>
<evidence type="ECO:0000259" key="3">
    <source>
        <dbReference type="PROSITE" id="PS51832"/>
    </source>
</evidence>
<organism evidence="4 5">
    <name type="scientific">Jutongia huaianensis</name>
    <dbReference type="NCBI Taxonomy" id="2763668"/>
    <lineage>
        <taxon>Bacteria</taxon>
        <taxon>Bacillati</taxon>
        <taxon>Bacillota</taxon>
        <taxon>Clostridia</taxon>
        <taxon>Lachnospirales</taxon>
        <taxon>Lachnospiraceae</taxon>
        <taxon>Jutongia</taxon>
    </lineage>
</organism>
<keyword evidence="1" id="KW-0472">Membrane</keyword>
<feature type="transmembrane region" description="Helical" evidence="1">
    <location>
        <begin position="72"/>
        <end position="90"/>
    </location>
</feature>
<feature type="transmembrane region" description="Helical" evidence="1">
    <location>
        <begin position="39"/>
        <end position="66"/>
    </location>
</feature>
<dbReference type="InterPro" id="IPR015943">
    <property type="entry name" value="WD40/YVTN_repeat-like_dom_sf"/>
</dbReference>
<dbReference type="PROSITE" id="PS51257">
    <property type="entry name" value="PROKAR_LIPOPROTEIN"/>
    <property type="match status" value="1"/>
</dbReference>
<dbReference type="InterPro" id="IPR013783">
    <property type="entry name" value="Ig-like_fold"/>
</dbReference>
<dbReference type="PROSITE" id="PS51832">
    <property type="entry name" value="HD_GYP"/>
    <property type="match status" value="1"/>
</dbReference>
<feature type="transmembrane region" description="Helical" evidence="1">
    <location>
        <begin position="940"/>
        <end position="962"/>
    </location>
</feature>
<evidence type="ECO:0000313" key="5">
    <source>
        <dbReference type="Proteomes" id="UP000606193"/>
    </source>
</evidence>
<dbReference type="SUPFAM" id="SSF109604">
    <property type="entry name" value="HD-domain/PDEase-like"/>
    <property type="match status" value="1"/>
</dbReference>
<keyword evidence="1" id="KW-0812">Transmembrane</keyword>
<dbReference type="Gene3D" id="2.130.10.10">
    <property type="entry name" value="YVTN repeat-like/Quinoprotein amine dehydrogenase"/>
    <property type="match status" value="2"/>
</dbReference>
<accession>A0ABR7N5Z2</accession>
<name>A0ABR7N5Z2_9FIRM</name>
<dbReference type="PANTHER" id="PTHR43155">
    <property type="entry name" value="CYCLIC DI-GMP PHOSPHODIESTERASE PA4108-RELATED"/>
    <property type="match status" value="1"/>
</dbReference>
<dbReference type="InterPro" id="IPR003607">
    <property type="entry name" value="HD/PDEase_dom"/>
</dbReference>
<dbReference type="InterPro" id="IPR006675">
    <property type="entry name" value="HDIG_dom"/>
</dbReference>
<dbReference type="Gene3D" id="1.10.3210.10">
    <property type="entry name" value="Hypothetical protein af1432"/>
    <property type="match status" value="1"/>
</dbReference>
<feature type="transmembrane region" description="Helical" evidence="1">
    <location>
        <begin position="102"/>
        <end position="123"/>
    </location>
</feature>
<dbReference type="CDD" id="cd00077">
    <property type="entry name" value="HDc"/>
    <property type="match status" value="1"/>
</dbReference>
<feature type="domain" description="HD-GYP" evidence="3">
    <location>
        <begin position="983"/>
        <end position="1178"/>
    </location>
</feature>
<gene>
    <name evidence="4" type="ORF">H8704_12605</name>
</gene>
<dbReference type="SUPFAM" id="SSF50998">
    <property type="entry name" value="Quinoprotein alcohol dehydrogenase-like"/>
    <property type="match status" value="1"/>
</dbReference>
<proteinExistence type="predicted"/>
<feature type="transmembrane region" description="Helical" evidence="1">
    <location>
        <begin position="198"/>
        <end position="217"/>
    </location>
</feature>
<evidence type="ECO:0000259" key="2">
    <source>
        <dbReference type="PROSITE" id="PS51831"/>
    </source>
</evidence>
<dbReference type="NCBIfam" id="TIGR00277">
    <property type="entry name" value="HDIG"/>
    <property type="match status" value="1"/>
</dbReference>
<dbReference type="PROSITE" id="PS51831">
    <property type="entry name" value="HD"/>
    <property type="match status" value="1"/>
</dbReference>
<feature type="transmembrane region" description="Helical" evidence="1">
    <location>
        <begin position="6"/>
        <end position="27"/>
    </location>
</feature>
<dbReference type="Pfam" id="PF07494">
    <property type="entry name" value="Reg_prop"/>
    <property type="match status" value="3"/>
</dbReference>
<dbReference type="InterPro" id="IPR011047">
    <property type="entry name" value="Quinoprotein_ADH-like_sf"/>
</dbReference>
<dbReference type="SMART" id="SM00471">
    <property type="entry name" value="HDc"/>
    <property type="match status" value="1"/>
</dbReference>
<evidence type="ECO:0000256" key="1">
    <source>
        <dbReference type="SAM" id="Phobius"/>
    </source>
</evidence>
<comment type="caution">
    <text evidence="4">The sequence shown here is derived from an EMBL/GenBank/DDBJ whole genome shotgun (WGS) entry which is preliminary data.</text>
</comment>
<dbReference type="EMBL" id="JACRSX010000022">
    <property type="protein sequence ID" value="MBC8563452.1"/>
    <property type="molecule type" value="Genomic_DNA"/>
</dbReference>
<protein>
    <submittedName>
        <fullName evidence="4">HD domain-containing protein</fullName>
    </submittedName>
</protein>
<dbReference type="InterPro" id="IPR006674">
    <property type="entry name" value="HD_domain"/>
</dbReference>
<sequence length="1185" mass="133078">MQHRKNYQISLFVIGCILINCLGKWIAAAGQLPVWMDSFGTVCSAYALGPFCGGVVGAATNVIYGFYYKTSYVYALTNIAVGILTGYYASKGYLKDLFKTMSLSFLITLLSVGVSVPLNYVFYSGRTGNIWGDGVIDLLGQMGLRSWMRGVIGEFYVDFLDKVVTLVAFFVGLRLWHGYKTRQNEEKTPRISPNHMKTSIVIVFLLLGSVLWNPMAVSAQNTQDHSYNMYVQTIYNDNNGLPGGKANDIAQTKDGILWIGTYGGLYRYNGSRFQWMNHYDSVKNVNCLYTDEAGRLWIGTNDSGVSICINEEISNVVDSSQGLPADSVRCVTECSDGTFYVGTSDALAIVSLSGGLSVSDIVSEVTYTKSLSADQKDHVAAVTDEGSLYLLSRGKVIQHLQRKAYRAAYSCCMFDDHGRLYVGRTDNCIEIYKLKDGKLQKCRTVSCGTLTNIKSLHMSENQEIFICADNGAGFLDISGNYQSVNTNKFNSSIDHMLMDYQGNLWFTSSRLGLLRMCKSVFTEIFTEAGLEEDVVNTVIKWRGDVYFGTDSGLKVVDGVMTREKHTSLSKKLEGIRVRCLMEDSQENLWICTSGEGVWKVSEDGSLRIYSEKDGLLGDKFRTAMELKDGTIALAGDLGISFVKNGTVTENIGASDGLSNPRVLCMFQKKDGTLLAGTDGNGIAVIRDHKVQSHYKKINGLSSEVILRMVEDTDHGGMFIVTSNSLCFMKNDKIRILDNFPYYNNYDIVEGKKGEVFVLSSAGIYVVDKKKLENGEKLDYDLLNAAKGLQESLTPNAWNYIDEKDNLYLSGGFGTVYMNMNDYNSHNFSYRMLMKSIKMDGETSYVERGEAFHISRGVSRVEIIPEVVNYSINDPYVRVWLEGYDKEPTILPQSELKNIVYTNLPTGEYIFHMAVYDHQRTKVIEESTYQIIKDKEIYDHWWFYVYYGIVLVLAIVYLTWLIVRTQIQKKLNLQKKELELARNQIQMGNETIITIARTVDAKDENTSQHSQRVSEYSVMIAEKLGYSKEDLEVLRKTALLHDIGKIAIPDRILNKAGRLTDEEYGVMKSHVLRGAEILKNFTFIEHVDEGALYHHERYDGKGYVNGLKGEEIPLNARIIGIADAFDAMTANRVYRKKLDLDFVLEELRKGRGTQFDPRLVDIMLGLLEDGTIDVEGLYGASENKIS</sequence>
<dbReference type="Gene3D" id="2.60.40.10">
    <property type="entry name" value="Immunoglobulins"/>
    <property type="match status" value="1"/>
</dbReference>
<reference evidence="4 5" key="1">
    <citation type="submission" date="2020-08" db="EMBL/GenBank/DDBJ databases">
        <title>Genome public.</title>
        <authorList>
            <person name="Liu C."/>
            <person name="Sun Q."/>
        </authorList>
    </citation>
    <scope>NUCLEOTIDE SEQUENCE [LARGE SCALE GENOMIC DNA]</scope>
    <source>
        <strain evidence="4 5">NSJ-37</strain>
    </source>
</reference>
<dbReference type="Proteomes" id="UP000606193">
    <property type="component" value="Unassembled WGS sequence"/>
</dbReference>
<keyword evidence="1" id="KW-1133">Transmembrane helix</keyword>
<evidence type="ECO:0000313" key="4">
    <source>
        <dbReference type="EMBL" id="MBC8563452.1"/>
    </source>
</evidence>
<feature type="domain" description="HD" evidence="2">
    <location>
        <begin position="1005"/>
        <end position="1127"/>
    </location>
</feature>